<dbReference type="Gene3D" id="3.40.50.720">
    <property type="entry name" value="NAD(P)-binding Rossmann-like Domain"/>
    <property type="match status" value="1"/>
</dbReference>
<dbReference type="SUPFAM" id="SSF51735">
    <property type="entry name" value="NAD(P)-binding Rossmann-fold domains"/>
    <property type="match status" value="1"/>
</dbReference>
<dbReference type="STRING" id="582675.SAMN05192565_12162"/>
<dbReference type="SMART" id="SM00829">
    <property type="entry name" value="PKS_ER"/>
    <property type="match status" value="1"/>
</dbReference>
<dbReference type="SUPFAM" id="SSF50129">
    <property type="entry name" value="GroES-like"/>
    <property type="match status" value="2"/>
</dbReference>
<organism evidence="3 4">
    <name type="scientific">Methylobacterium gossipiicola</name>
    <dbReference type="NCBI Taxonomy" id="582675"/>
    <lineage>
        <taxon>Bacteria</taxon>
        <taxon>Pseudomonadati</taxon>
        <taxon>Pseudomonadota</taxon>
        <taxon>Alphaproteobacteria</taxon>
        <taxon>Hyphomicrobiales</taxon>
        <taxon>Methylobacteriaceae</taxon>
        <taxon>Methylobacterium</taxon>
    </lineage>
</organism>
<gene>
    <name evidence="3" type="ORF">SAMN05192565_12162</name>
</gene>
<dbReference type="Gene3D" id="3.90.180.10">
    <property type="entry name" value="Medium-chain alcohol dehydrogenases, catalytic domain"/>
    <property type="match status" value="1"/>
</dbReference>
<dbReference type="PANTHER" id="PTHR43205">
    <property type="entry name" value="PROSTAGLANDIN REDUCTASE"/>
    <property type="match status" value="1"/>
</dbReference>
<protein>
    <recommendedName>
        <fullName evidence="2">Enoyl reductase (ER) domain-containing protein</fullName>
    </recommendedName>
</protein>
<accession>A0A1I2WBA9</accession>
<dbReference type="RefSeq" id="WP_091974104.1">
    <property type="nucleotide sequence ID" value="NZ_FOPM01000021.1"/>
</dbReference>
<dbReference type="InterPro" id="IPR045010">
    <property type="entry name" value="MDR_fam"/>
</dbReference>
<dbReference type="GO" id="GO:0016628">
    <property type="term" value="F:oxidoreductase activity, acting on the CH-CH group of donors, NAD or NADP as acceptor"/>
    <property type="evidence" value="ECO:0007669"/>
    <property type="project" value="InterPro"/>
</dbReference>
<dbReference type="FunFam" id="3.40.50.720:FF:000121">
    <property type="entry name" value="Prostaglandin reductase 2"/>
    <property type="match status" value="1"/>
</dbReference>
<keyword evidence="1" id="KW-0560">Oxidoreductase</keyword>
<dbReference type="InterPro" id="IPR013149">
    <property type="entry name" value="ADH-like_C"/>
</dbReference>
<dbReference type="InterPro" id="IPR011032">
    <property type="entry name" value="GroES-like_sf"/>
</dbReference>
<dbReference type="Pfam" id="PF00107">
    <property type="entry name" value="ADH_zinc_N"/>
    <property type="match status" value="1"/>
</dbReference>
<dbReference type="InterPro" id="IPR041694">
    <property type="entry name" value="ADH_N_2"/>
</dbReference>
<dbReference type="Proteomes" id="UP000199229">
    <property type="component" value="Unassembled WGS sequence"/>
</dbReference>
<dbReference type="CDD" id="cd05288">
    <property type="entry name" value="PGDH"/>
    <property type="match status" value="1"/>
</dbReference>
<dbReference type="InterPro" id="IPR036291">
    <property type="entry name" value="NAD(P)-bd_dom_sf"/>
</dbReference>
<dbReference type="AlphaFoldDB" id="A0A1I2WBA9"/>
<feature type="domain" description="Enoyl reductase (ER)" evidence="2">
    <location>
        <begin position="21"/>
        <end position="340"/>
    </location>
</feature>
<proteinExistence type="predicted"/>
<dbReference type="OrthoDB" id="9805663at2"/>
<evidence type="ECO:0000259" key="2">
    <source>
        <dbReference type="SMART" id="SM00829"/>
    </source>
</evidence>
<evidence type="ECO:0000313" key="3">
    <source>
        <dbReference type="EMBL" id="SFG98602.1"/>
    </source>
</evidence>
<name>A0A1I2WBA9_9HYPH</name>
<keyword evidence="4" id="KW-1185">Reference proteome</keyword>
<dbReference type="Pfam" id="PF16884">
    <property type="entry name" value="ADH_N_2"/>
    <property type="match status" value="1"/>
</dbReference>
<reference evidence="4" key="1">
    <citation type="submission" date="2016-10" db="EMBL/GenBank/DDBJ databases">
        <authorList>
            <person name="Varghese N."/>
            <person name="Submissions S."/>
        </authorList>
    </citation>
    <scope>NUCLEOTIDE SEQUENCE [LARGE SCALE GENOMIC DNA]</scope>
    <source>
        <strain evidence="4">Gh-105</strain>
    </source>
</reference>
<evidence type="ECO:0000313" key="4">
    <source>
        <dbReference type="Proteomes" id="UP000199229"/>
    </source>
</evidence>
<dbReference type="InterPro" id="IPR020843">
    <property type="entry name" value="ER"/>
</dbReference>
<evidence type="ECO:0000256" key="1">
    <source>
        <dbReference type="ARBA" id="ARBA00023002"/>
    </source>
</evidence>
<sequence>MTTPNLGTVNRRIVLAARPHGEPNESHFRLEESRVPTPGAGEVLLANRYLSLDPYMRGRMSAAKSYAEPVAIGDTMVGATVADVVASNNSDFLPGDTVVGFGGWQDFAISDGKGLRKLDPAVAPVTTALGVLGMPGMTAYTGLLTIGAPKPGETVVVAAAAGPVGSLVGQIAKRQGARAVGIAGGPEKCAYLRDTLGFDAALDHRADDFADVLAAACPDGIDVYFENVGGAVFDAVLPLLNPFARIPVCGLVSGYSATDLPPGPDRIPLLMRAVLSKRLTLRGFIVWDFADQEAAFLRDVGGWLKEGAIVHREDIVDGLENAPTAFAGLLKGRNFGKLLVRIS</sequence>
<dbReference type="EMBL" id="FOPM01000021">
    <property type="protein sequence ID" value="SFG98602.1"/>
    <property type="molecule type" value="Genomic_DNA"/>
</dbReference>
<dbReference type="PANTHER" id="PTHR43205:SF7">
    <property type="entry name" value="PROSTAGLANDIN REDUCTASE 1"/>
    <property type="match status" value="1"/>
</dbReference>